<dbReference type="AlphaFoldDB" id="A0A4Y2WRI0"/>
<dbReference type="GO" id="GO:0005506">
    <property type="term" value="F:iron ion binding"/>
    <property type="evidence" value="ECO:0007669"/>
    <property type="project" value="InterPro"/>
</dbReference>
<keyword evidence="1" id="KW-0503">Monooxygenase</keyword>
<dbReference type="SUPFAM" id="SSF48264">
    <property type="entry name" value="Cytochrome P450"/>
    <property type="match status" value="1"/>
</dbReference>
<evidence type="ECO:0000313" key="3">
    <source>
        <dbReference type="Proteomes" id="UP000499080"/>
    </source>
</evidence>
<dbReference type="Proteomes" id="UP000499080">
    <property type="component" value="Unassembled WGS sequence"/>
</dbReference>
<proteinExistence type="predicted"/>
<keyword evidence="1" id="KW-0560">Oxidoreductase</keyword>
<accession>A0A4Y2WRI0</accession>
<keyword evidence="3" id="KW-1185">Reference proteome</keyword>
<gene>
    <name evidence="2" type="ORF">AVEN_79310_1</name>
</gene>
<dbReference type="GO" id="GO:0004497">
    <property type="term" value="F:monooxygenase activity"/>
    <property type="evidence" value="ECO:0007669"/>
    <property type="project" value="UniProtKB-KW"/>
</dbReference>
<dbReference type="GO" id="GO:0020037">
    <property type="term" value="F:heme binding"/>
    <property type="evidence" value="ECO:0007669"/>
    <property type="project" value="InterPro"/>
</dbReference>
<name>A0A4Y2WRI0_ARAVE</name>
<dbReference type="PANTHER" id="PTHR24299">
    <property type="entry name" value="CYTOCHROME P450 FAMILY 1"/>
    <property type="match status" value="1"/>
</dbReference>
<dbReference type="EMBL" id="BGPR01063960">
    <property type="protein sequence ID" value="GBO39050.1"/>
    <property type="molecule type" value="Genomic_DNA"/>
</dbReference>
<dbReference type="Gene3D" id="1.10.630.10">
    <property type="entry name" value="Cytochrome P450"/>
    <property type="match status" value="1"/>
</dbReference>
<organism evidence="2 3">
    <name type="scientific">Araneus ventricosus</name>
    <name type="common">Orbweaver spider</name>
    <name type="synonym">Epeira ventricosa</name>
    <dbReference type="NCBI Taxonomy" id="182803"/>
    <lineage>
        <taxon>Eukaryota</taxon>
        <taxon>Metazoa</taxon>
        <taxon>Ecdysozoa</taxon>
        <taxon>Arthropoda</taxon>
        <taxon>Chelicerata</taxon>
        <taxon>Arachnida</taxon>
        <taxon>Araneae</taxon>
        <taxon>Araneomorphae</taxon>
        <taxon>Entelegynae</taxon>
        <taxon>Araneoidea</taxon>
        <taxon>Araneidae</taxon>
        <taxon>Araneus</taxon>
    </lineage>
</organism>
<protein>
    <submittedName>
        <fullName evidence="2">Uncharacterized protein</fullName>
    </submittedName>
</protein>
<dbReference type="PANTHER" id="PTHR24299:SF21">
    <property type="entry name" value="OS09G0441600 PROTEIN"/>
    <property type="match status" value="1"/>
</dbReference>
<reference evidence="2 3" key="1">
    <citation type="journal article" date="2019" name="Sci. Rep.">
        <title>Orb-weaving spider Araneus ventricosus genome elucidates the spidroin gene catalogue.</title>
        <authorList>
            <person name="Kono N."/>
            <person name="Nakamura H."/>
            <person name="Ohtoshi R."/>
            <person name="Moran D.A.P."/>
            <person name="Shinohara A."/>
            <person name="Yoshida Y."/>
            <person name="Fujiwara M."/>
            <person name="Mori M."/>
            <person name="Tomita M."/>
            <person name="Arakawa K."/>
        </authorList>
    </citation>
    <scope>NUCLEOTIDE SEQUENCE [LARGE SCALE GENOMIC DNA]</scope>
</reference>
<evidence type="ECO:0000313" key="2">
    <source>
        <dbReference type="EMBL" id="GBO39050.1"/>
    </source>
</evidence>
<dbReference type="InterPro" id="IPR036396">
    <property type="entry name" value="Cyt_P450_sf"/>
</dbReference>
<comment type="caution">
    <text evidence="2">The sequence shown here is derived from an EMBL/GenBank/DDBJ whole genome shotgun (WGS) entry which is preliminary data.</text>
</comment>
<evidence type="ECO:0000256" key="1">
    <source>
        <dbReference type="ARBA" id="ARBA00023033"/>
    </source>
</evidence>
<sequence>MFGLELLIGLAAAFLFLLWWQRERNLPPGPVGWPVVGYLPHLGPEAYRTLHALSQKYGPVFRSSHIEDQKIMKLWDGLRNIEPWSGRHLSWHPLPKLPRHTNGYNFFGYYKVSLCVDDRCYLISDRCNRGILEKYRGECPLNSDVVLGLDDTGRSL</sequence>
<dbReference type="GO" id="GO:0016705">
    <property type="term" value="F:oxidoreductase activity, acting on paired donors, with incorporation or reduction of molecular oxygen"/>
    <property type="evidence" value="ECO:0007669"/>
    <property type="project" value="InterPro"/>
</dbReference>